<dbReference type="Gene3D" id="3.30.70.100">
    <property type="match status" value="1"/>
</dbReference>
<keyword evidence="3 5" id="KW-0378">Hydrolase</keyword>
<dbReference type="PRINTS" id="PR00112">
    <property type="entry name" value="ACYLPHPHTASE"/>
</dbReference>
<organism evidence="9 10">
    <name type="scientific">Agrilus planipennis</name>
    <name type="common">Emerald ash borer</name>
    <name type="synonym">Agrilus marcopoli</name>
    <dbReference type="NCBI Taxonomy" id="224129"/>
    <lineage>
        <taxon>Eukaryota</taxon>
        <taxon>Metazoa</taxon>
        <taxon>Ecdysozoa</taxon>
        <taxon>Arthropoda</taxon>
        <taxon>Hexapoda</taxon>
        <taxon>Insecta</taxon>
        <taxon>Pterygota</taxon>
        <taxon>Neoptera</taxon>
        <taxon>Endopterygota</taxon>
        <taxon>Coleoptera</taxon>
        <taxon>Polyphaga</taxon>
        <taxon>Elateriformia</taxon>
        <taxon>Buprestoidea</taxon>
        <taxon>Buprestidae</taxon>
        <taxon>Agrilinae</taxon>
        <taxon>Agrilus</taxon>
    </lineage>
</organism>
<evidence type="ECO:0000259" key="8">
    <source>
        <dbReference type="PROSITE" id="PS51160"/>
    </source>
</evidence>
<evidence type="ECO:0000256" key="7">
    <source>
        <dbReference type="RuleBase" id="RU004168"/>
    </source>
</evidence>
<dbReference type="InterPro" id="IPR036046">
    <property type="entry name" value="Acylphosphatase-like_dom_sf"/>
</dbReference>
<dbReference type="PANTHER" id="PTHR10029:SF3">
    <property type="entry name" value="ACYLPHOSPHATASE-RELATED"/>
    <property type="match status" value="1"/>
</dbReference>
<reference evidence="10" key="1">
    <citation type="submission" date="2025-08" db="UniProtKB">
        <authorList>
            <consortium name="RefSeq"/>
        </authorList>
    </citation>
    <scope>IDENTIFICATION</scope>
    <source>
        <tissue evidence="10">Entire body</tissue>
    </source>
</reference>
<dbReference type="PANTHER" id="PTHR10029">
    <property type="entry name" value="ACYLPHOSPHATASE"/>
    <property type="match status" value="1"/>
</dbReference>
<dbReference type="Pfam" id="PF00708">
    <property type="entry name" value="Acylphosphatase"/>
    <property type="match status" value="1"/>
</dbReference>
<feature type="active site" evidence="5">
    <location>
        <position position="30"/>
    </location>
</feature>
<gene>
    <name evidence="10" type="primary">LOC108739238</name>
</gene>
<dbReference type="OrthoDB" id="7961613at2759"/>
<comment type="similarity">
    <text evidence="1 7">Belongs to the acylphosphatase family.</text>
</comment>
<dbReference type="GO" id="GO:0003998">
    <property type="term" value="F:acylphosphatase activity"/>
    <property type="evidence" value="ECO:0007669"/>
    <property type="project" value="UniProtKB-EC"/>
</dbReference>
<evidence type="ECO:0000256" key="3">
    <source>
        <dbReference type="ARBA" id="ARBA00022801"/>
    </source>
</evidence>
<dbReference type="KEGG" id="apln:108739238"/>
<dbReference type="PROSITE" id="PS51160">
    <property type="entry name" value="ACYLPHOSPHATASE_3"/>
    <property type="match status" value="1"/>
</dbReference>
<feature type="domain" description="Acylphosphatase-like" evidence="8">
    <location>
        <begin position="15"/>
        <end position="105"/>
    </location>
</feature>
<evidence type="ECO:0000256" key="4">
    <source>
        <dbReference type="ARBA" id="ARBA00047645"/>
    </source>
</evidence>
<accession>A0A1W4WXE8</accession>
<proteinExistence type="inferred from homology"/>
<dbReference type="FunCoup" id="A0A1W4WXE8">
    <property type="interactions" value="44"/>
</dbReference>
<feature type="active site" evidence="5">
    <location>
        <position position="48"/>
    </location>
</feature>
<protein>
    <recommendedName>
        <fullName evidence="2 5">Acylphosphatase</fullName>
        <ecNumber evidence="2 5">3.6.1.7</ecNumber>
    </recommendedName>
</protein>
<dbReference type="AlphaFoldDB" id="A0A1W4WXE8"/>
<evidence type="ECO:0000313" key="10">
    <source>
        <dbReference type="RefSeq" id="XP_018328561.1"/>
    </source>
</evidence>
<evidence type="ECO:0000256" key="6">
    <source>
        <dbReference type="RuleBase" id="RU000553"/>
    </source>
</evidence>
<evidence type="ECO:0000256" key="1">
    <source>
        <dbReference type="ARBA" id="ARBA00005614"/>
    </source>
</evidence>
<dbReference type="InterPro" id="IPR001792">
    <property type="entry name" value="Acylphosphatase-like_dom"/>
</dbReference>
<dbReference type="InterPro" id="IPR017968">
    <property type="entry name" value="Acylphosphatase_CS"/>
</dbReference>
<evidence type="ECO:0000313" key="9">
    <source>
        <dbReference type="Proteomes" id="UP000192223"/>
    </source>
</evidence>
<dbReference type="Proteomes" id="UP000192223">
    <property type="component" value="Unplaced"/>
</dbReference>
<dbReference type="InterPro" id="IPR020456">
    <property type="entry name" value="Acylphosphatase"/>
</dbReference>
<dbReference type="InParanoid" id="A0A1W4WXE8"/>
<dbReference type="EC" id="3.6.1.7" evidence="2 5"/>
<dbReference type="SUPFAM" id="SSF54975">
    <property type="entry name" value="Acylphosphatase/BLUF domain-like"/>
    <property type="match status" value="1"/>
</dbReference>
<sequence length="105" mass="12209">MLRYFGIMATKKLKGLDFEVYGRVQGVFFRKHTQEQAQKLGLKGWCRNTSQGTVKGVLEGPEDGVNQMKNWLQFKGSPQSQIDKAIFENEREISEFSFKDFQIKR</sequence>
<evidence type="ECO:0000256" key="2">
    <source>
        <dbReference type="ARBA" id="ARBA00012150"/>
    </source>
</evidence>
<dbReference type="RefSeq" id="XP_018328561.1">
    <property type="nucleotide sequence ID" value="XM_018473059.1"/>
</dbReference>
<dbReference type="FunFam" id="3.30.70.100:FF:000011">
    <property type="entry name" value="Acylphosphatase"/>
    <property type="match status" value="1"/>
</dbReference>
<dbReference type="STRING" id="224129.A0A1W4WXE8"/>
<evidence type="ECO:0000256" key="5">
    <source>
        <dbReference type="PROSITE-ProRule" id="PRU00520"/>
    </source>
</evidence>
<dbReference type="PROSITE" id="PS00151">
    <property type="entry name" value="ACYLPHOSPHATASE_2"/>
    <property type="match status" value="1"/>
</dbReference>
<keyword evidence="9" id="KW-1185">Reference proteome</keyword>
<dbReference type="PROSITE" id="PS00150">
    <property type="entry name" value="ACYLPHOSPHATASE_1"/>
    <property type="match status" value="1"/>
</dbReference>
<comment type="catalytic activity">
    <reaction evidence="4 5 6">
        <text>an acyl phosphate + H2O = a carboxylate + phosphate + H(+)</text>
        <dbReference type="Rhea" id="RHEA:14965"/>
        <dbReference type="ChEBI" id="CHEBI:15377"/>
        <dbReference type="ChEBI" id="CHEBI:15378"/>
        <dbReference type="ChEBI" id="CHEBI:29067"/>
        <dbReference type="ChEBI" id="CHEBI:43474"/>
        <dbReference type="ChEBI" id="CHEBI:59918"/>
        <dbReference type="EC" id="3.6.1.7"/>
    </reaction>
</comment>
<dbReference type="GeneID" id="108739238"/>
<name>A0A1W4WXE8_AGRPL</name>